<evidence type="ECO:0000313" key="4">
    <source>
        <dbReference type="Proteomes" id="UP000008141"/>
    </source>
</evidence>
<sequence length="142" mass="15533">MAATRLAWICGTCQRECIPIRSESRCLCGHRHKEHDPGGARRCTAGKCACSGFFYIVAEGAWILRCRCKHKHVEHAADTHACAKAGCACRRFDSPWVCNCDHPWADHKQVEVEKAVGCGLLEAIADVNRWDQLKRGGGAGGG</sequence>
<proteinExistence type="inferred from homology"/>
<dbReference type="Pfam" id="PF14753">
    <property type="entry name" value="FAM221"/>
    <property type="match status" value="1"/>
</dbReference>
<dbReference type="GeneID" id="17351968"/>
<evidence type="ECO:0000256" key="1">
    <source>
        <dbReference type="ARBA" id="ARBA00011026"/>
    </source>
</evidence>
<dbReference type="AlphaFoldDB" id="E1ZNQ3"/>
<name>E1ZNQ3_CHLVA</name>
<dbReference type="InParanoid" id="E1ZNQ3"/>
<dbReference type="PANTHER" id="PTHR31214">
    <property type="entry name" value="PROTEIN FAM221A-RELATED"/>
    <property type="match status" value="1"/>
</dbReference>
<dbReference type="PANTHER" id="PTHR31214:SF2">
    <property type="entry name" value="PROTEIN FAM221A"/>
    <property type="match status" value="1"/>
</dbReference>
<dbReference type="RefSeq" id="XP_005844558.1">
    <property type="nucleotide sequence ID" value="XM_005844496.1"/>
</dbReference>
<dbReference type="EMBL" id="GL433856">
    <property type="protein sequence ID" value="EFN52456.1"/>
    <property type="molecule type" value="Genomic_DNA"/>
</dbReference>
<gene>
    <name evidence="3" type="ORF">CHLNCDRAFT_138771</name>
</gene>
<protein>
    <recommendedName>
        <fullName evidence="2">Protein FAM221A</fullName>
    </recommendedName>
</protein>
<organism evidence="4">
    <name type="scientific">Chlorella variabilis</name>
    <name type="common">Green alga</name>
    <dbReference type="NCBI Taxonomy" id="554065"/>
    <lineage>
        <taxon>Eukaryota</taxon>
        <taxon>Viridiplantae</taxon>
        <taxon>Chlorophyta</taxon>
        <taxon>core chlorophytes</taxon>
        <taxon>Trebouxiophyceae</taxon>
        <taxon>Chlorellales</taxon>
        <taxon>Chlorellaceae</taxon>
        <taxon>Chlorella clade</taxon>
        <taxon>Chlorella</taxon>
    </lineage>
</organism>
<reference evidence="3 4" key="1">
    <citation type="journal article" date="2010" name="Plant Cell">
        <title>The Chlorella variabilis NC64A genome reveals adaptation to photosymbiosis, coevolution with viruses, and cryptic sex.</title>
        <authorList>
            <person name="Blanc G."/>
            <person name="Duncan G."/>
            <person name="Agarkova I."/>
            <person name="Borodovsky M."/>
            <person name="Gurnon J."/>
            <person name="Kuo A."/>
            <person name="Lindquist E."/>
            <person name="Lucas S."/>
            <person name="Pangilinan J."/>
            <person name="Polle J."/>
            <person name="Salamov A."/>
            <person name="Terry A."/>
            <person name="Yamada T."/>
            <person name="Dunigan D.D."/>
            <person name="Grigoriev I.V."/>
            <person name="Claverie J.M."/>
            <person name="Van Etten J.L."/>
        </authorList>
    </citation>
    <scope>NUCLEOTIDE SEQUENCE [LARGE SCALE GENOMIC DNA]</scope>
    <source>
        <strain evidence="3 4">NC64A</strain>
    </source>
</reference>
<dbReference type="Proteomes" id="UP000008141">
    <property type="component" value="Unassembled WGS sequence"/>
</dbReference>
<dbReference type="InterPro" id="IPR026755">
    <property type="entry name" value="Fam221a/b"/>
</dbReference>
<dbReference type="KEGG" id="cvr:CHLNCDRAFT_138771"/>
<dbReference type="eggNOG" id="ENOG502S3JT">
    <property type="taxonomic scope" value="Eukaryota"/>
</dbReference>
<evidence type="ECO:0000313" key="3">
    <source>
        <dbReference type="EMBL" id="EFN52456.1"/>
    </source>
</evidence>
<accession>E1ZNQ3</accession>
<keyword evidence="4" id="KW-1185">Reference proteome</keyword>
<comment type="similarity">
    <text evidence="1">Belongs to the FAM221 family.</text>
</comment>
<dbReference type="OrthoDB" id="196393at2759"/>
<evidence type="ECO:0000256" key="2">
    <source>
        <dbReference type="ARBA" id="ARBA00039630"/>
    </source>
</evidence>